<accession>A0ABV7W3H2</accession>
<dbReference type="PANTHER" id="PTHR42842">
    <property type="entry name" value="FAD/NAD(P)-BINDING OXIDOREDUCTASE"/>
    <property type="match status" value="1"/>
</dbReference>
<evidence type="ECO:0000259" key="2">
    <source>
        <dbReference type="Pfam" id="PF21688"/>
    </source>
</evidence>
<proteinExistence type="predicted"/>
<protein>
    <submittedName>
        <fullName evidence="3">NAD(P)/FAD-dependent oxidoreductase</fullName>
    </submittedName>
</protein>
<evidence type="ECO:0000313" key="3">
    <source>
        <dbReference type="EMBL" id="MFC3684384.1"/>
    </source>
</evidence>
<comment type="caution">
    <text evidence="3">The sequence shown here is derived from an EMBL/GenBank/DDBJ whole genome shotgun (WGS) entry which is preliminary data.</text>
</comment>
<gene>
    <name evidence="3" type="ORF">ACFOPI_12335</name>
</gene>
<dbReference type="InterPro" id="IPR049516">
    <property type="entry name" value="FAD-depend_C"/>
</dbReference>
<dbReference type="PANTHER" id="PTHR42842:SF3">
    <property type="entry name" value="FAD_NAD(P)-BINDING OXIDOREDUCTASE FAMILY PROTEIN"/>
    <property type="match status" value="1"/>
</dbReference>
<feature type="domain" description="FAD-dependent protein C-terminal" evidence="2">
    <location>
        <begin position="451"/>
        <end position="553"/>
    </location>
</feature>
<reference evidence="4" key="1">
    <citation type="journal article" date="2019" name="Int. J. Syst. Evol. Microbiol.">
        <title>The Global Catalogue of Microorganisms (GCM) 10K type strain sequencing project: providing services to taxonomists for standard genome sequencing and annotation.</title>
        <authorList>
            <consortium name="The Broad Institute Genomics Platform"/>
            <consortium name="The Broad Institute Genome Sequencing Center for Infectious Disease"/>
            <person name="Wu L."/>
            <person name="Ma J."/>
        </authorList>
    </citation>
    <scope>NUCLEOTIDE SEQUENCE [LARGE SCALE GENOMIC DNA]</scope>
    <source>
        <strain evidence="4">KCTC 42501</strain>
    </source>
</reference>
<keyword evidence="4" id="KW-1185">Reference proteome</keyword>
<dbReference type="Proteomes" id="UP001595729">
    <property type="component" value="Unassembled WGS sequence"/>
</dbReference>
<evidence type="ECO:0000256" key="1">
    <source>
        <dbReference type="SAM" id="MobiDB-lite"/>
    </source>
</evidence>
<dbReference type="Gene3D" id="3.30.70.2700">
    <property type="match status" value="1"/>
</dbReference>
<dbReference type="InterPro" id="IPR036188">
    <property type="entry name" value="FAD/NAD-bd_sf"/>
</dbReference>
<dbReference type="SUPFAM" id="SSF51905">
    <property type="entry name" value="FAD/NAD(P)-binding domain"/>
    <property type="match status" value="1"/>
</dbReference>
<name>A0ABV7W3H2_9BURK</name>
<dbReference type="Pfam" id="PF21688">
    <property type="entry name" value="FAD-depend_C"/>
    <property type="match status" value="2"/>
</dbReference>
<dbReference type="EMBL" id="JBHRXX010000005">
    <property type="protein sequence ID" value="MFC3684384.1"/>
    <property type="molecule type" value="Genomic_DNA"/>
</dbReference>
<evidence type="ECO:0000313" key="4">
    <source>
        <dbReference type="Proteomes" id="UP001595729"/>
    </source>
</evidence>
<dbReference type="RefSeq" id="WP_382174234.1">
    <property type="nucleotide sequence ID" value="NZ_JBHRXX010000005.1"/>
</dbReference>
<sequence length="607" mass="65137">MIRIAELKLPLAEVPAEHRRAADAPTETDQDRVPPPHPAAALTRLAAQALQVAPEAIATLSVFKRSFDARKADLLAVYIVDVALADPSLEPRLLAQHEKNPHILPTPDMAWHPPGHAPAGWPADEADRPVVIGLGPCGLFTALALAQMGLKPIVLERGKPVRERTKDTWGLWRRKVLNPQSNVQYGEGGAGLFSDGKLYSQIKDPRFLGRKVMQEFVDAGAPTEILYQAHPHIGTFKLVKVVEAMREKIVALGGEIRFQHQVTGVVLAPAGEGQQRLTALRVQRLDTGDAIEMPARHAVFALGHSSRDTFAMLHDAGVYLEAKPFSVGFRIEHPQGVIDRARWGRHAGHPLLGAADYKLVHHAKNGRAVYSFCMCPGGTVVAATSEPGRVVTNGMSQYSRNERNANAGMVVGIDLADYPTRFPQDLPLWTAAFGETDGPRYAKEAESLAAKGQTHPLAGIVLQRQLEARAFELGGQSYEAPGQKVGDFLAGQPSTAFGEVLPSYKPGVKPGDLAPALPAYAIEAMREALPVFGRKIKGYDMPDAMLTGVETRTSSPLRITRGDDLQSLNTRGLYPAGEGAGYAGGILSAGVDGIKVAEAVSKAVLGG</sequence>
<organism evidence="3 4">
    <name type="scientific">Hydrogenophaga luteola</name>
    <dbReference type="NCBI Taxonomy" id="1591122"/>
    <lineage>
        <taxon>Bacteria</taxon>
        <taxon>Pseudomonadati</taxon>
        <taxon>Pseudomonadota</taxon>
        <taxon>Betaproteobacteria</taxon>
        <taxon>Burkholderiales</taxon>
        <taxon>Comamonadaceae</taxon>
        <taxon>Hydrogenophaga</taxon>
    </lineage>
</organism>
<feature type="region of interest" description="Disordered" evidence="1">
    <location>
        <begin position="16"/>
        <end position="35"/>
    </location>
</feature>
<dbReference type="Gene3D" id="3.50.50.60">
    <property type="entry name" value="FAD/NAD(P)-binding domain"/>
    <property type="match status" value="2"/>
</dbReference>
<dbReference type="PIRSF" id="PIRSF038984">
    <property type="entry name" value="FAD_binding_protein"/>
    <property type="match status" value="1"/>
</dbReference>
<dbReference type="InterPro" id="IPR028348">
    <property type="entry name" value="FAD-binding_protein"/>
</dbReference>
<feature type="domain" description="FAD-dependent protein C-terminal" evidence="2">
    <location>
        <begin position="324"/>
        <end position="417"/>
    </location>
</feature>